<evidence type="ECO:0000259" key="4">
    <source>
        <dbReference type="Pfam" id="PF25888"/>
    </source>
</evidence>
<feature type="region of interest" description="Disordered" evidence="2">
    <location>
        <begin position="409"/>
        <end position="434"/>
    </location>
</feature>
<feature type="compositionally biased region" description="Polar residues" evidence="2">
    <location>
        <begin position="423"/>
        <end position="432"/>
    </location>
</feature>
<dbReference type="RefSeq" id="WP_155666108.1">
    <property type="nucleotide sequence ID" value="NZ_WOCA01000001.1"/>
</dbReference>
<evidence type="ECO:0000256" key="1">
    <source>
        <dbReference type="ARBA" id="ARBA00093462"/>
    </source>
</evidence>
<sequence length="462" mass="53525">MNFIGKILPVDGYHVHYKGNALPVDYMQSLTHLYQPLIGGKAVMLYQTLLHEMDFQYDSPQQTHHTLMNYLNLPLDEIYEARLKLEGIGLLKTFETNSPDKTTFTYVLQSPFAPHDFFQDGMLSQLLLHHIGQNKYIMLQNHYVRKSDQVEEDGREVTVTFREVFNTFSPMDGTKGPAPSQQVHRGPNIEELDFSWIEQMLKQRMIPAKQVLTNDNRRIINQMMVLYDLASHEIEKAILWALSDENRLNIEEFKEACHDLFSEKPSQSKVRLVEKNEHIVDNRSEDKMKPLSKEEQLIKELETISPKQLLEDLSSGNQASTQDLKVIREVMTSQGLPSPVMNVLIHYVLLQSNMKLSKAYLEKIASHWSRANLKTAKEAMVFAKRERYRTSTAKTQTYNNNYKKQQSKEVIPDWFKERKSKKPQGSVSNKQATVDLEKEKEEIAALLNRYSSTSSKNNHFQG</sequence>
<dbReference type="Pfam" id="PF25888">
    <property type="entry name" value="WHD_DnaB"/>
    <property type="match status" value="1"/>
</dbReference>
<accession>A0A6N8FBH4</accession>
<keyword evidence="6" id="KW-1185">Reference proteome</keyword>
<evidence type="ECO:0000313" key="6">
    <source>
        <dbReference type="Proteomes" id="UP000469125"/>
    </source>
</evidence>
<organism evidence="5 6">
    <name type="scientific">Ornithinibacillus caprae</name>
    <dbReference type="NCBI Taxonomy" id="2678566"/>
    <lineage>
        <taxon>Bacteria</taxon>
        <taxon>Bacillati</taxon>
        <taxon>Bacillota</taxon>
        <taxon>Bacilli</taxon>
        <taxon>Bacillales</taxon>
        <taxon>Bacillaceae</taxon>
        <taxon>Ornithinibacillus</taxon>
    </lineage>
</organism>
<evidence type="ECO:0000256" key="2">
    <source>
        <dbReference type="SAM" id="MobiDB-lite"/>
    </source>
</evidence>
<dbReference type="InterPro" id="IPR058660">
    <property type="entry name" value="WHD_DnaB"/>
</dbReference>
<comment type="caution">
    <text evidence="5">The sequence shown here is derived from an EMBL/GenBank/DDBJ whole genome shotgun (WGS) entry which is preliminary data.</text>
</comment>
<gene>
    <name evidence="5" type="ORF">GMD78_00545</name>
</gene>
<proteinExistence type="inferred from homology"/>
<protein>
    <submittedName>
        <fullName evidence="5">Chromosome replication initiation protein</fullName>
    </submittedName>
</protein>
<evidence type="ECO:0000259" key="3">
    <source>
        <dbReference type="Pfam" id="PF07261"/>
    </source>
</evidence>
<feature type="domain" description="DnaB/C C-terminal" evidence="3">
    <location>
        <begin position="316"/>
        <end position="380"/>
    </location>
</feature>
<comment type="similarity">
    <text evidence="1">Belongs to the DnaB/DnaD family.</text>
</comment>
<dbReference type="InterPro" id="IPR006343">
    <property type="entry name" value="DnaB/C_C"/>
</dbReference>
<dbReference type="Pfam" id="PF07261">
    <property type="entry name" value="DnaB_2"/>
    <property type="match status" value="1"/>
</dbReference>
<dbReference type="EMBL" id="WOCA01000001">
    <property type="protein sequence ID" value="MUK86890.1"/>
    <property type="molecule type" value="Genomic_DNA"/>
</dbReference>
<dbReference type="Proteomes" id="UP000469125">
    <property type="component" value="Unassembled WGS sequence"/>
</dbReference>
<feature type="domain" description="Replicative helicase loading/DNA remodeling protein DnaB N-terminal winged helix" evidence="4">
    <location>
        <begin position="9"/>
        <end position="210"/>
    </location>
</feature>
<name>A0A6N8FBH4_9BACI</name>
<evidence type="ECO:0000313" key="5">
    <source>
        <dbReference type="EMBL" id="MUK86890.1"/>
    </source>
</evidence>
<dbReference type="AlphaFoldDB" id="A0A6N8FBH4"/>
<reference evidence="5 6" key="1">
    <citation type="submission" date="2019-11" db="EMBL/GenBank/DDBJ databases">
        <authorList>
            <person name="Li X."/>
        </authorList>
    </citation>
    <scope>NUCLEOTIDE SEQUENCE [LARGE SCALE GENOMIC DNA]</scope>
    <source>
        <strain evidence="5 6">L9</strain>
    </source>
</reference>